<evidence type="ECO:0000259" key="1">
    <source>
        <dbReference type="PROSITE" id="PS51462"/>
    </source>
</evidence>
<sequence>MELNANHIFSKQLLCMMKNLNKFNNTGSSKDVSSQFFVAGQKVGILTPKVVEELQRYPHVFEISLNPNISPQKTVQMSDKYASYDERTKVMSKVIEDMAQRDAHIALRGWRNELYEVASGPTIPSLLKMERAAVGIFGVRTYGSHMNGFVNHPEKGMCLWIARRSNSKATFPGMLDNMVAGGISSGVGIYETMVKECQEEAGIPPELAKKVVPVGAISYIYEDERGIQPDVQYCFDLEVPFDFVPTVVDREVQSFSLHTIDELKKLIVKDEFKPNCAAVTLHFLIRKGAILPEQVPDYLELIRLLHVQF</sequence>
<protein>
    <recommendedName>
        <fullName evidence="1">Nudix hydrolase domain-containing protein</fullName>
    </recommendedName>
</protein>
<evidence type="ECO:0000313" key="2">
    <source>
        <dbReference type="EMBL" id="CAK8678759.1"/>
    </source>
</evidence>
<dbReference type="InterPro" id="IPR015797">
    <property type="entry name" value="NUDIX_hydrolase-like_dom_sf"/>
</dbReference>
<dbReference type="PANTHER" id="PTHR13622">
    <property type="entry name" value="THIAMIN PYROPHOSPHOKINASE"/>
    <property type="match status" value="1"/>
</dbReference>
<dbReference type="Proteomes" id="UP001642483">
    <property type="component" value="Unassembled WGS sequence"/>
</dbReference>
<feature type="domain" description="Nudix hydrolase" evidence="1">
    <location>
        <begin position="129"/>
        <end position="280"/>
    </location>
</feature>
<accession>A0ABP0FGI9</accession>
<gene>
    <name evidence="2" type="ORF">CVLEPA_LOCUS9045</name>
</gene>
<dbReference type="EMBL" id="CAWYQH010000057">
    <property type="protein sequence ID" value="CAK8678759.1"/>
    <property type="molecule type" value="Genomic_DNA"/>
</dbReference>
<dbReference type="CDD" id="cd03676">
    <property type="entry name" value="NUDIX_Tnr3_like"/>
    <property type="match status" value="1"/>
</dbReference>
<organism evidence="2 3">
    <name type="scientific">Clavelina lepadiformis</name>
    <name type="common">Light-bulb sea squirt</name>
    <name type="synonym">Ascidia lepadiformis</name>
    <dbReference type="NCBI Taxonomy" id="159417"/>
    <lineage>
        <taxon>Eukaryota</taxon>
        <taxon>Metazoa</taxon>
        <taxon>Chordata</taxon>
        <taxon>Tunicata</taxon>
        <taxon>Ascidiacea</taxon>
        <taxon>Aplousobranchia</taxon>
        <taxon>Clavelinidae</taxon>
        <taxon>Clavelina</taxon>
    </lineage>
</organism>
<dbReference type="InterPro" id="IPR031804">
    <property type="entry name" value="DUF4743"/>
</dbReference>
<evidence type="ECO:0000313" key="3">
    <source>
        <dbReference type="Proteomes" id="UP001642483"/>
    </source>
</evidence>
<comment type="caution">
    <text evidence="2">The sequence shown here is derived from an EMBL/GenBank/DDBJ whole genome shotgun (WGS) entry which is preliminary data.</text>
</comment>
<dbReference type="PROSITE" id="PS51462">
    <property type="entry name" value="NUDIX"/>
    <property type="match status" value="1"/>
</dbReference>
<dbReference type="SUPFAM" id="SSF55811">
    <property type="entry name" value="Nudix"/>
    <property type="match status" value="1"/>
</dbReference>
<dbReference type="Pfam" id="PF00293">
    <property type="entry name" value="NUDIX"/>
    <property type="match status" value="1"/>
</dbReference>
<dbReference type="Pfam" id="PF15916">
    <property type="entry name" value="DUF4743"/>
    <property type="match status" value="1"/>
</dbReference>
<reference evidence="2 3" key="1">
    <citation type="submission" date="2024-02" db="EMBL/GenBank/DDBJ databases">
        <authorList>
            <person name="Daric V."/>
            <person name="Darras S."/>
        </authorList>
    </citation>
    <scope>NUCLEOTIDE SEQUENCE [LARGE SCALE GENOMIC DNA]</scope>
</reference>
<proteinExistence type="predicted"/>
<name>A0ABP0FGI9_CLALP</name>
<dbReference type="Gene3D" id="3.90.79.10">
    <property type="entry name" value="Nucleoside Triphosphate Pyrophosphohydrolase"/>
    <property type="match status" value="1"/>
</dbReference>
<dbReference type="PANTHER" id="PTHR13622:SF8">
    <property type="entry name" value="THIAMIN PYROPHOSPHOKINASE 1"/>
    <property type="match status" value="1"/>
</dbReference>
<keyword evidence="3" id="KW-1185">Reference proteome</keyword>
<dbReference type="InterPro" id="IPR000086">
    <property type="entry name" value="NUDIX_hydrolase_dom"/>
</dbReference>